<dbReference type="Proteomes" id="UP001187192">
    <property type="component" value="Unassembled WGS sequence"/>
</dbReference>
<sequence length="136" mass="15125">MMLFELVSGRRNSEQAESDGKLKYYPSMATCIIVKRGNLLCLLDERLEGGPILEGVIERVPFTPVRLRALANAIMPRSSLSSFAQLKLAICLCGSQGCYASVTLQHRKEKDKIKKRKNLGLKSAALEAFKRKPRAS</sequence>
<dbReference type="AlphaFoldDB" id="A0AA88DSZ3"/>
<comment type="caution">
    <text evidence="1">The sequence shown here is derived from an EMBL/GenBank/DDBJ whole genome shotgun (WGS) entry which is preliminary data.</text>
</comment>
<organism evidence="1 2">
    <name type="scientific">Ficus carica</name>
    <name type="common">Common fig</name>
    <dbReference type="NCBI Taxonomy" id="3494"/>
    <lineage>
        <taxon>Eukaryota</taxon>
        <taxon>Viridiplantae</taxon>
        <taxon>Streptophyta</taxon>
        <taxon>Embryophyta</taxon>
        <taxon>Tracheophyta</taxon>
        <taxon>Spermatophyta</taxon>
        <taxon>Magnoliopsida</taxon>
        <taxon>eudicotyledons</taxon>
        <taxon>Gunneridae</taxon>
        <taxon>Pentapetalae</taxon>
        <taxon>rosids</taxon>
        <taxon>fabids</taxon>
        <taxon>Rosales</taxon>
        <taxon>Moraceae</taxon>
        <taxon>Ficeae</taxon>
        <taxon>Ficus</taxon>
    </lineage>
</organism>
<reference evidence="1" key="1">
    <citation type="submission" date="2023-07" db="EMBL/GenBank/DDBJ databases">
        <title>draft genome sequence of fig (Ficus carica).</title>
        <authorList>
            <person name="Takahashi T."/>
            <person name="Nishimura K."/>
        </authorList>
    </citation>
    <scope>NUCLEOTIDE SEQUENCE</scope>
</reference>
<gene>
    <name evidence="1" type="ORF">TIFTF001_030333</name>
</gene>
<keyword evidence="2" id="KW-1185">Reference proteome</keyword>
<accession>A0AA88DSZ3</accession>
<protein>
    <submittedName>
        <fullName evidence="1">Uncharacterized protein</fullName>
    </submittedName>
</protein>
<dbReference type="EMBL" id="BTGU01000108">
    <property type="protein sequence ID" value="GMN61232.1"/>
    <property type="molecule type" value="Genomic_DNA"/>
</dbReference>
<name>A0AA88DSZ3_FICCA</name>
<evidence type="ECO:0000313" key="2">
    <source>
        <dbReference type="Proteomes" id="UP001187192"/>
    </source>
</evidence>
<proteinExistence type="predicted"/>
<evidence type="ECO:0000313" key="1">
    <source>
        <dbReference type="EMBL" id="GMN61232.1"/>
    </source>
</evidence>